<organism evidence="2 3">
    <name type="scientific">Nitrososphaera viennensis EN76</name>
    <dbReference type="NCBI Taxonomy" id="926571"/>
    <lineage>
        <taxon>Archaea</taxon>
        <taxon>Nitrososphaerota</taxon>
        <taxon>Nitrososphaeria</taxon>
        <taxon>Nitrososphaerales</taxon>
        <taxon>Nitrososphaeraceae</taxon>
        <taxon>Nitrososphaera</taxon>
    </lineage>
</organism>
<gene>
    <name evidence="2" type="ORF">NVIE_023440</name>
</gene>
<evidence type="ECO:0008006" key="4">
    <source>
        <dbReference type="Google" id="ProtNLM"/>
    </source>
</evidence>
<protein>
    <recommendedName>
        <fullName evidence="4">Emp24/gp25L/p24 family protein</fullName>
    </recommendedName>
</protein>
<dbReference type="EMBL" id="CP007536">
    <property type="protein sequence ID" value="AIC16603.1"/>
    <property type="molecule type" value="Genomic_DNA"/>
</dbReference>
<keyword evidence="1" id="KW-0812">Transmembrane</keyword>
<dbReference type="GeneID" id="74947580"/>
<feature type="transmembrane region" description="Helical" evidence="1">
    <location>
        <begin position="126"/>
        <end position="146"/>
    </location>
</feature>
<sequence>MARKTFLAMLAAGAAFIAIGIAASIYANTAVAVPLDGTVKPGLADELSPDMNVGNTASMQVKGSTFDVEVREPDGVVVVSQKGLSNFTYELTATKAGEHRITIQNTGSQNVQITGTAQTKSSPLELSGSLMLVVTGIIVVGLGLRFRDR</sequence>
<keyword evidence="3" id="KW-1185">Reference proteome</keyword>
<keyword evidence="1" id="KW-1133">Transmembrane helix</keyword>
<dbReference type="Proteomes" id="UP000027093">
    <property type="component" value="Chromosome"/>
</dbReference>
<evidence type="ECO:0000313" key="3">
    <source>
        <dbReference type="Proteomes" id="UP000027093"/>
    </source>
</evidence>
<proteinExistence type="predicted"/>
<accession>A0A060HMA0</accession>
<evidence type="ECO:0000256" key="1">
    <source>
        <dbReference type="SAM" id="Phobius"/>
    </source>
</evidence>
<reference evidence="2 3" key="1">
    <citation type="journal article" date="2014" name="Int. J. Syst. Evol. Microbiol.">
        <title>Nitrososphaera viennensis gen. nov., sp. nov., an aerobic and mesophilic, ammonia-oxidizing archaeon from soil and a member of the archaeal phylum Thaumarchaeota.</title>
        <authorList>
            <person name="Stieglmeier M."/>
            <person name="Klingl A."/>
            <person name="Alves R.J."/>
            <person name="Rittmann S.K."/>
            <person name="Melcher M."/>
            <person name="Leisch N."/>
            <person name="Schleper C."/>
        </authorList>
    </citation>
    <scope>NUCLEOTIDE SEQUENCE [LARGE SCALE GENOMIC DNA]</scope>
    <source>
        <strain evidence="2">EN76</strain>
    </source>
</reference>
<dbReference type="RefSeq" id="WP_075055330.1">
    <property type="nucleotide sequence ID" value="NZ_CP007536.1"/>
</dbReference>
<name>A0A060HMA0_9ARCH</name>
<dbReference type="KEGG" id="nvn:NVIE_023440"/>
<dbReference type="HOGENOM" id="CLU_1745473_0_0_2"/>
<evidence type="ECO:0000313" key="2">
    <source>
        <dbReference type="EMBL" id="AIC16603.1"/>
    </source>
</evidence>
<dbReference type="STRING" id="926571.NVIE_023440"/>
<dbReference type="OrthoDB" id="12077at2157"/>
<dbReference type="AlphaFoldDB" id="A0A060HMA0"/>
<keyword evidence="1" id="KW-0472">Membrane</keyword>